<evidence type="ECO:0000313" key="2">
    <source>
        <dbReference type="EMBL" id="EUJ18224.1"/>
    </source>
</evidence>
<evidence type="ECO:0000313" key="3">
    <source>
        <dbReference type="Proteomes" id="UP000019253"/>
    </source>
</evidence>
<dbReference type="AlphaFoldDB" id="W7ASW6"/>
<gene>
    <name evidence="2" type="ORF">PGRAN_15822</name>
</gene>
<feature type="coiled-coil region" evidence="1">
    <location>
        <begin position="125"/>
        <end position="152"/>
    </location>
</feature>
<dbReference type="STRING" id="1265819.PGRAN_15822"/>
<comment type="caution">
    <text evidence="2">The sequence shown here is derived from an EMBL/GenBank/DDBJ whole genome shotgun (WGS) entry which is preliminary data.</text>
</comment>
<evidence type="ECO:0000256" key="1">
    <source>
        <dbReference type="SAM" id="Coils"/>
    </source>
</evidence>
<feature type="coiled-coil region" evidence="1">
    <location>
        <begin position="8"/>
        <end position="35"/>
    </location>
</feature>
<sequence length="187" mass="22121">MVKKGQIKKQVAEMKQEHDLQIAKLQQDNEAQARQHVSEVAMLEKELRSVKHALGIARANMNETILEELRREKMQHQMLQATFIELKSQVALADSSLFEQEKLIETIKATKAELLFFQEYIYNLLDDNKKGLEQLMEENTQLEEQLKERDYQVNLLKHRLGHVSRSYDNLNNTKMIIVLKKYWKVRK</sequence>
<keyword evidence="3" id="KW-1185">Reference proteome</keyword>
<reference evidence="2 3" key="1">
    <citation type="journal article" date="2014" name="Int. J. Syst. Evol. Microbiol.">
        <title>Listeria floridensis sp. nov., Listeria aquatica sp. nov., Listeria cornellensis sp. nov., Listeria riparia sp. nov. and Listeria grandensis sp. nov., from agricultural and natural environments.</title>
        <authorList>
            <person name="den Bakker H.C."/>
            <person name="Warchocki S."/>
            <person name="Wright E.M."/>
            <person name="Allred A.F."/>
            <person name="Ahlstrom C."/>
            <person name="Manuel C.S."/>
            <person name="Stasiewicz M.J."/>
            <person name="Burrell A."/>
            <person name="Roof S."/>
            <person name="Strawn L."/>
            <person name="Fortes E.D."/>
            <person name="Nightingale K.K."/>
            <person name="Kephart D."/>
            <person name="Wiedmann M."/>
        </authorList>
    </citation>
    <scope>NUCLEOTIDE SEQUENCE [LARGE SCALE GENOMIC DNA]</scope>
    <source>
        <strain evidence="3">FSL F6-971</strain>
    </source>
</reference>
<dbReference type="EMBL" id="AODD01000036">
    <property type="protein sequence ID" value="EUJ18224.1"/>
    <property type="molecule type" value="Genomic_DNA"/>
</dbReference>
<organism evidence="2 3">
    <name type="scientific">Listeria grandensis FSL F6-0971</name>
    <dbReference type="NCBI Taxonomy" id="1265819"/>
    <lineage>
        <taxon>Bacteria</taxon>
        <taxon>Bacillati</taxon>
        <taxon>Bacillota</taxon>
        <taxon>Bacilli</taxon>
        <taxon>Bacillales</taxon>
        <taxon>Listeriaceae</taxon>
        <taxon>Listeria</taxon>
    </lineage>
</organism>
<dbReference type="RefSeq" id="WP_036068322.1">
    <property type="nucleotide sequence ID" value="NZ_AODD01000036.1"/>
</dbReference>
<feature type="non-terminal residue" evidence="2">
    <location>
        <position position="187"/>
    </location>
</feature>
<proteinExistence type="predicted"/>
<protein>
    <submittedName>
        <fullName evidence="2">Uncharacterized protein</fullName>
    </submittedName>
</protein>
<keyword evidence="1" id="KW-0175">Coiled coil</keyword>
<accession>W7ASW6</accession>
<name>W7ASW6_9LIST</name>
<dbReference type="Proteomes" id="UP000019253">
    <property type="component" value="Unassembled WGS sequence"/>
</dbReference>